<dbReference type="InterPro" id="IPR001509">
    <property type="entry name" value="Epimerase_deHydtase"/>
</dbReference>
<dbReference type="GO" id="GO:0032040">
    <property type="term" value="C:small-subunit processome"/>
    <property type="evidence" value="ECO:0007669"/>
    <property type="project" value="TreeGrafter"/>
</dbReference>
<reference evidence="5 6" key="1">
    <citation type="journal article" date="2018" name="Proc. Natl. Acad. Sci. U.S.A.">
        <title>Draft genome sequence of Camellia sinensis var. sinensis provides insights into the evolution of the tea genome and tea quality.</title>
        <authorList>
            <person name="Wei C."/>
            <person name="Yang H."/>
            <person name="Wang S."/>
            <person name="Zhao J."/>
            <person name="Liu C."/>
            <person name="Gao L."/>
            <person name="Xia E."/>
            <person name="Lu Y."/>
            <person name="Tai Y."/>
            <person name="She G."/>
            <person name="Sun J."/>
            <person name="Cao H."/>
            <person name="Tong W."/>
            <person name="Gao Q."/>
            <person name="Li Y."/>
            <person name="Deng W."/>
            <person name="Jiang X."/>
            <person name="Wang W."/>
            <person name="Chen Q."/>
            <person name="Zhang S."/>
            <person name="Li H."/>
            <person name="Wu J."/>
            <person name="Wang P."/>
            <person name="Li P."/>
            <person name="Shi C."/>
            <person name="Zheng F."/>
            <person name="Jian J."/>
            <person name="Huang B."/>
            <person name="Shan D."/>
            <person name="Shi M."/>
            <person name="Fang C."/>
            <person name="Yue Y."/>
            <person name="Li F."/>
            <person name="Li D."/>
            <person name="Wei S."/>
            <person name="Han B."/>
            <person name="Jiang C."/>
            <person name="Yin Y."/>
            <person name="Xia T."/>
            <person name="Zhang Z."/>
            <person name="Bennetzen J.L."/>
            <person name="Zhao S."/>
            <person name="Wan X."/>
        </authorList>
    </citation>
    <scope>NUCLEOTIDE SEQUENCE [LARGE SCALE GENOMIC DNA]</scope>
    <source>
        <strain evidence="6">cv. Shuchazao</strain>
        <tissue evidence="5">Leaf</tissue>
    </source>
</reference>
<evidence type="ECO:0008006" key="7">
    <source>
        <dbReference type="Google" id="ProtNLM"/>
    </source>
</evidence>
<dbReference type="GO" id="GO:0030692">
    <property type="term" value="C:Noc4p-Nop14p complex"/>
    <property type="evidence" value="ECO:0007669"/>
    <property type="project" value="TreeGrafter"/>
</dbReference>
<name>A0A4S4CWD9_CAMSN</name>
<evidence type="ECO:0000313" key="6">
    <source>
        <dbReference type="Proteomes" id="UP000306102"/>
    </source>
</evidence>
<dbReference type="PANTHER" id="PTHR12455">
    <property type="entry name" value="NUCLEOLAR COMPLEX PROTEIN 4"/>
    <property type="match status" value="1"/>
</dbReference>
<dbReference type="Gene3D" id="3.40.50.720">
    <property type="entry name" value="NAD(P)-binding Rossmann-like Domain"/>
    <property type="match status" value="1"/>
</dbReference>
<dbReference type="PANTHER" id="PTHR12455:SF0">
    <property type="entry name" value="NUCLEOLAR COMPLEX PROTEIN 4 HOMOLOG"/>
    <property type="match status" value="1"/>
</dbReference>
<dbReference type="Proteomes" id="UP000306102">
    <property type="component" value="Unassembled WGS sequence"/>
</dbReference>
<dbReference type="GO" id="GO:0042254">
    <property type="term" value="P:ribosome biogenesis"/>
    <property type="evidence" value="ECO:0007669"/>
    <property type="project" value="InterPro"/>
</dbReference>
<comment type="caution">
    <text evidence="5">The sequence shown here is derived from an EMBL/GenBank/DDBJ whole genome shotgun (WGS) entry which is preliminary data.</text>
</comment>
<evidence type="ECO:0000256" key="1">
    <source>
        <dbReference type="ARBA" id="ARBA00007797"/>
    </source>
</evidence>
<gene>
    <name evidence="5" type="ORF">TEA_006256</name>
</gene>
<keyword evidence="6" id="KW-1185">Reference proteome</keyword>
<organism evidence="5 6">
    <name type="scientific">Camellia sinensis var. sinensis</name>
    <name type="common">China tea</name>
    <dbReference type="NCBI Taxonomy" id="542762"/>
    <lineage>
        <taxon>Eukaryota</taxon>
        <taxon>Viridiplantae</taxon>
        <taxon>Streptophyta</taxon>
        <taxon>Embryophyta</taxon>
        <taxon>Tracheophyta</taxon>
        <taxon>Spermatophyta</taxon>
        <taxon>Magnoliopsida</taxon>
        <taxon>eudicotyledons</taxon>
        <taxon>Gunneridae</taxon>
        <taxon>Pentapetalae</taxon>
        <taxon>asterids</taxon>
        <taxon>Ericales</taxon>
        <taxon>Theaceae</taxon>
        <taxon>Camellia</taxon>
    </lineage>
</organism>
<feature type="compositionally biased region" description="Basic residues" evidence="2">
    <location>
        <begin position="1"/>
        <end position="19"/>
    </location>
</feature>
<dbReference type="AlphaFoldDB" id="A0A4S4CWD9"/>
<evidence type="ECO:0000256" key="2">
    <source>
        <dbReference type="SAM" id="MobiDB-lite"/>
    </source>
</evidence>
<dbReference type="InterPro" id="IPR005612">
    <property type="entry name" value="CCAAT-binding_factor"/>
</dbReference>
<dbReference type="Pfam" id="PF03914">
    <property type="entry name" value="CBF"/>
    <property type="match status" value="2"/>
</dbReference>
<dbReference type="InterPro" id="IPR036291">
    <property type="entry name" value="NAD(P)-bd_dom_sf"/>
</dbReference>
<accession>A0A4S4CWD9</accession>
<dbReference type="SUPFAM" id="SSF51735">
    <property type="entry name" value="NAD(P)-binding Rossmann-fold domains"/>
    <property type="match status" value="1"/>
</dbReference>
<dbReference type="STRING" id="542762.A0A4S4CWD9"/>
<evidence type="ECO:0000259" key="3">
    <source>
        <dbReference type="Pfam" id="PF01370"/>
    </source>
</evidence>
<feature type="domain" description="CCAAT-binding factor" evidence="4">
    <location>
        <begin position="356"/>
        <end position="401"/>
    </location>
</feature>
<dbReference type="InterPro" id="IPR027193">
    <property type="entry name" value="Noc4"/>
</dbReference>
<protein>
    <recommendedName>
        <fullName evidence="7">CCAAT-binding factor domain-containing protein</fullName>
    </recommendedName>
</protein>
<feature type="domain" description="CCAAT-binding factor" evidence="4">
    <location>
        <begin position="278"/>
        <end position="327"/>
    </location>
</feature>
<comment type="similarity">
    <text evidence="1">Belongs to the CBF/MAK21 family.</text>
</comment>
<feature type="region of interest" description="Disordered" evidence="2">
    <location>
        <begin position="1"/>
        <end position="21"/>
    </location>
</feature>
<dbReference type="Pfam" id="PF01370">
    <property type="entry name" value="Epimerase"/>
    <property type="match status" value="1"/>
</dbReference>
<dbReference type="EMBL" id="SDRB02013775">
    <property type="protein sequence ID" value="THF94151.1"/>
    <property type="molecule type" value="Genomic_DNA"/>
</dbReference>
<sequence length="594" mass="67854">MASILSKKKKKKKKKKNKREKYSISELKTLGHQLLSSRAHINNLPLLMSFVCSGTSPPYYALEALLSVQSFFTPILPDLPSHPQGDPQDPEFIYRTWLRSKFDDFVNSLIDIAVSPQSKEALRLHSTVGIEIFLDLLVSKYFNYIDIRVELPIHKIYRILSHIPPLEGTDEKAEHEMWNGSGVFIKEGDHKEHSRYPKADDKQNKVEQSSSNVSFNIAKKMKLKFTKAWISFLRLPLPVDLYKEVLVTLHQAVIPYLSNPIMLCDFLTRSYDIGGVISVMALSSLYILMTQHGLEYPNFYEKLFALLVPSIFMAKHRAKFFEVLVTLHQAVIPYLSNPIMLCDFLTRSYDIGGVISVMALSSLYILMTQHGLEYPNFYEKLFALLVPSIFMAKHRAKFLSCPFCEQWFWIGSYVGSSLWEIDTLRHHYCPPVSRFVLSLENDLTVRSKTTEVAVKDFSSGSYATIFRAEIWYALSKTLAERTAWEFCKDNKIDLVTILPSFVVGPSLSPHLCTTASDVLGLLEGKTEKFHCHGRMGYVHIDDVAPCHILAYEHENAHGRYLCSSIVVDNNELVSVLSRRYPTLSIPKRLALFSQ</sequence>
<proteinExistence type="inferred from homology"/>
<evidence type="ECO:0000313" key="5">
    <source>
        <dbReference type="EMBL" id="THF94151.1"/>
    </source>
</evidence>
<evidence type="ECO:0000259" key="4">
    <source>
        <dbReference type="Pfam" id="PF03914"/>
    </source>
</evidence>
<feature type="domain" description="NAD-dependent epimerase/dehydratase" evidence="3">
    <location>
        <begin position="471"/>
        <end position="556"/>
    </location>
</feature>